<keyword evidence="10" id="KW-0566">Pantothenate biosynthesis</keyword>
<dbReference type="InterPro" id="IPR013752">
    <property type="entry name" value="KPA_reductase"/>
</dbReference>
<dbReference type="GO" id="GO:0005737">
    <property type="term" value="C:cytoplasm"/>
    <property type="evidence" value="ECO:0007669"/>
    <property type="project" value="TreeGrafter"/>
</dbReference>
<accession>A0A1C3ECQ9</accession>
<dbReference type="NCBIfam" id="TIGR00745">
    <property type="entry name" value="apbA_panE"/>
    <property type="match status" value="1"/>
</dbReference>
<sequence>MRVLVLGAGAVGGYFGGRLLEAGEDVTFLVRPARAQKLAQAGLAIASSFGNAFLPAPACLTASGLRALAERGEPAARFDLVILTCKAYDLEQSIADIRPAVGPETLIIPMLNGMRHLQVLDAAFGPQHVLGGKCHISARLNTAGEIVHLSNVHDFVYGERCAEQAERVDVIDPIFSRAKFTAVHSRQILLEMWEKWFFLATLAGINCLMRGTVGDIVQAGGGAFTLQLLEECRSIAEAAGYPPRDAVYQDLKFRVHNPKSTLAASLMTDLEAGGANEAAQILYDLKNYPSPVPAGSFRLLDLAITHLKVADIRREREGASSRG</sequence>
<keyword evidence="6 10" id="KW-0521">NADP</keyword>
<evidence type="ECO:0000256" key="1">
    <source>
        <dbReference type="ARBA" id="ARBA00002919"/>
    </source>
</evidence>
<dbReference type="SUPFAM" id="SSF51735">
    <property type="entry name" value="NAD(P)-binding Rossmann-fold domains"/>
    <property type="match status" value="1"/>
</dbReference>
<dbReference type="EMBL" id="LYDR01000093">
    <property type="protein sequence ID" value="ODA31028.1"/>
    <property type="molecule type" value="Genomic_DNA"/>
</dbReference>
<dbReference type="SUPFAM" id="SSF48179">
    <property type="entry name" value="6-phosphogluconate dehydrogenase C-terminal domain-like"/>
    <property type="match status" value="1"/>
</dbReference>
<evidence type="ECO:0000256" key="3">
    <source>
        <dbReference type="ARBA" id="ARBA00007870"/>
    </source>
</evidence>
<dbReference type="RefSeq" id="WP_068847957.1">
    <property type="nucleotide sequence ID" value="NZ_LYDR01000093.1"/>
</dbReference>
<proteinExistence type="inferred from homology"/>
<gene>
    <name evidence="13" type="ORF">A6X21_22810</name>
</gene>
<protein>
    <recommendedName>
        <fullName evidence="5 10">2-dehydropantoate 2-reductase</fullName>
        <ecNumber evidence="4 10">1.1.1.169</ecNumber>
    </recommendedName>
    <alternativeName>
        <fullName evidence="8 10">Ketopantoate reductase</fullName>
    </alternativeName>
</protein>
<dbReference type="Proteomes" id="UP000094828">
    <property type="component" value="Unassembled WGS sequence"/>
</dbReference>
<feature type="domain" description="Ketopantoate reductase N-terminal" evidence="11">
    <location>
        <begin position="3"/>
        <end position="154"/>
    </location>
</feature>
<evidence type="ECO:0000259" key="12">
    <source>
        <dbReference type="Pfam" id="PF08546"/>
    </source>
</evidence>
<evidence type="ECO:0000313" key="13">
    <source>
        <dbReference type="EMBL" id="ODA31028.1"/>
    </source>
</evidence>
<evidence type="ECO:0000256" key="8">
    <source>
        <dbReference type="ARBA" id="ARBA00032024"/>
    </source>
</evidence>
<dbReference type="PANTHER" id="PTHR21708:SF26">
    <property type="entry name" value="2-DEHYDROPANTOATE 2-REDUCTASE"/>
    <property type="match status" value="1"/>
</dbReference>
<dbReference type="PANTHER" id="PTHR21708">
    <property type="entry name" value="PROBABLE 2-DEHYDROPANTOATE 2-REDUCTASE"/>
    <property type="match status" value="1"/>
</dbReference>
<dbReference type="InterPro" id="IPR036291">
    <property type="entry name" value="NAD(P)-bd_dom_sf"/>
</dbReference>
<dbReference type="Pfam" id="PF02558">
    <property type="entry name" value="ApbA"/>
    <property type="match status" value="1"/>
</dbReference>
<dbReference type="Gene3D" id="3.40.50.720">
    <property type="entry name" value="NAD(P)-binding Rossmann-like Domain"/>
    <property type="match status" value="1"/>
</dbReference>
<evidence type="ECO:0000256" key="4">
    <source>
        <dbReference type="ARBA" id="ARBA00013014"/>
    </source>
</evidence>
<dbReference type="InterPro" id="IPR013328">
    <property type="entry name" value="6PGD_dom2"/>
</dbReference>
<evidence type="ECO:0000256" key="2">
    <source>
        <dbReference type="ARBA" id="ARBA00004994"/>
    </source>
</evidence>
<reference evidence="13 14" key="1">
    <citation type="submission" date="2016-05" db="EMBL/GenBank/DDBJ databases">
        <title>Genomic and physiological characterization of Planctopirus sp. isolated from fresh water lake.</title>
        <authorList>
            <person name="Subhash Y."/>
            <person name="Ramana C."/>
        </authorList>
    </citation>
    <scope>NUCLEOTIDE SEQUENCE [LARGE SCALE GENOMIC DNA]</scope>
    <source>
        <strain evidence="13 14">JC280</strain>
    </source>
</reference>
<evidence type="ECO:0000259" key="11">
    <source>
        <dbReference type="Pfam" id="PF02558"/>
    </source>
</evidence>
<comment type="pathway">
    <text evidence="2 10">Cofactor biosynthesis; (R)-pantothenate biosynthesis; (R)-pantoate from 3-methyl-2-oxobutanoate: step 2/2.</text>
</comment>
<evidence type="ECO:0000256" key="7">
    <source>
        <dbReference type="ARBA" id="ARBA00023002"/>
    </source>
</evidence>
<dbReference type="OrthoDB" id="9800163at2"/>
<dbReference type="InterPro" id="IPR003710">
    <property type="entry name" value="ApbA"/>
</dbReference>
<comment type="catalytic activity">
    <reaction evidence="9 10">
        <text>(R)-pantoate + NADP(+) = 2-dehydropantoate + NADPH + H(+)</text>
        <dbReference type="Rhea" id="RHEA:16233"/>
        <dbReference type="ChEBI" id="CHEBI:11561"/>
        <dbReference type="ChEBI" id="CHEBI:15378"/>
        <dbReference type="ChEBI" id="CHEBI:15980"/>
        <dbReference type="ChEBI" id="CHEBI:57783"/>
        <dbReference type="ChEBI" id="CHEBI:58349"/>
        <dbReference type="EC" id="1.1.1.169"/>
    </reaction>
</comment>
<evidence type="ECO:0000256" key="6">
    <source>
        <dbReference type="ARBA" id="ARBA00022857"/>
    </source>
</evidence>
<name>A0A1C3ECQ9_9PLAN</name>
<keyword evidence="7 10" id="KW-0560">Oxidoreductase</keyword>
<evidence type="ECO:0000256" key="9">
    <source>
        <dbReference type="ARBA" id="ARBA00048793"/>
    </source>
</evidence>
<dbReference type="InterPro" id="IPR013332">
    <property type="entry name" value="KPR_N"/>
</dbReference>
<dbReference type="GO" id="GO:0008677">
    <property type="term" value="F:2-dehydropantoate 2-reductase activity"/>
    <property type="evidence" value="ECO:0007669"/>
    <property type="project" value="UniProtKB-EC"/>
</dbReference>
<dbReference type="InterPro" id="IPR051402">
    <property type="entry name" value="KPR-Related"/>
</dbReference>
<dbReference type="UniPathway" id="UPA00028">
    <property type="reaction ID" value="UER00004"/>
</dbReference>
<dbReference type="InterPro" id="IPR008927">
    <property type="entry name" value="6-PGluconate_DH-like_C_sf"/>
</dbReference>
<dbReference type="Gene3D" id="1.10.1040.10">
    <property type="entry name" value="N-(1-d-carboxylethyl)-l-norvaline Dehydrogenase, domain 2"/>
    <property type="match status" value="1"/>
</dbReference>
<evidence type="ECO:0000256" key="10">
    <source>
        <dbReference type="RuleBase" id="RU362068"/>
    </source>
</evidence>
<dbReference type="AlphaFoldDB" id="A0A1C3ECQ9"/>
<comment type="function">
    <text evidence="1 10">Catalyzes the NADPH-dependent reduction of ketopantoate into pantoic acid.</text>
</comment>
<comment type="caution">
    <text evidence="13">The sequence shown here is derived from an EMBL/GenBank/DDBJ whole genome shotgun (WGS) entry which is preliminary data.</text>
</comment>
<dbReference type="GO" id="GO:0015940">
    <property type="term" value="P:pantothenate biosynthetic process"/>
    <property type="evidence" value="ECO:0007669"/>
    <property type="project" value="UniProtKB-UniPathway"/>
</dbReference>
<dbReference type="STRING" id="1841610.A6X21_22810"/>
<organism evidence="13 14">
    <name type="scientific">Planctopirus hydrillae</name>
    <dbReference type="NCBI Taxonomy" id="1841610"/>
    <lineage>
        <taxon>Bacteria</taxon>
        <taxon>Pseudomonadati</taxon>
        <taxon>Planctomycetota</taxon>
        <taxon>Planctomycetia</taxon>
        <taxon>Planctomycetales</taxon>
        <taxon>Planctomycetaceae</taxon>
        <taxon>Planctopirus</taxon>
    </lineage>
</organism>
<evidence type="ECO:0000313" key="14">
    <source>
        <dbReference type="Proteomes" id="UP000094828"/>
    </source>
</evidence>
<feature type="domain" description="Ketopantoate reductase C-terminal" evidence="12">
    <location>
        <begin position="188"/>
        <end position="281"/>
    </location>
</feature>
<comment type="similarity">
    <text evidence="3 10">Belongs to the ketopantoate reductase family.</text>
</comment>
<keyword evidence="14" id="KW-1185">Reference proteome</keyword>
<dbReference type="FunFam" id="3.40.50.720:FF:000307">
    <property type="entry name" value="2-dehydropantoate 2-reductase"/>
    <property type="match status" value="1"/>
</dbReference>
<evidence type="ECO:0000256" key="5">
    <source>
        <dbReference type="ARBA" id="ARBA00019465"/>
    </source>
</evidence>
<dbReference type="EC" id="1.1.1.169" evidence="4 10"/>
<dbReference type="Pfam" id="PF08546">
    <property type="entry name" value="ApbA_C"/>
    <property type="match status" value="1"/>
</dbReference>